<evidence type="ECO:0000313" key="3">
    <source>
        <dbReference type="Proteomes" id="UP000011747"/>
    </source>
</evidence>
<organism evidence="2 3">
    <name type="scientific">Bacillus smithii 7_3_47FAA</name>
    <dbReference type="NCBI Taxonomy" id="665952"/>
    <lineage>
        <taxon>Bacteria</taxon>
        <taxon>Bacillati</taxon>
        <taxon>Bacillota</taxon>
        <taxon>Bacilli</taxon>
        <taxon>Bacillales</taxon>
        <taxon>Bacillaceae</taxon>
        <taxon>Bacillus</taxon>
    </lineage>
</organism>
<dbReference type="Pfam" id="PF08241">
    <property type="entry name" value="Methyltransf_11"/>
    <property type="match status" value="1"/>
</dbReference>
<feature type="domain" description="Methyltransferase type 11" evidence="1">
    <location>
        <begin position="37"/>
        <end position="126"/>
    </location>
</feature>
<dbReference type="Proteomes" id="UP000011747">
    <property type="component" value="Unassembled WGS sequence"/>
</dbReference>
<dbReference type="PANTHER" id="PTHR43861">
    <property type="entry name" value="TRANS-ACONITATE 2-METHYLTRANSFERASE-RELATED"/>
    <property type="match status" value="1"/>
</dbReference>
<gene>
    <name evidence="2" type="ORF">HMPREF1015_01700</name>
</gene>
<accession>G9QKL1</accession>
<protein>
    <recommendedName>
        <fullName evidence="1">Methyltransferase type 11 domain-containing protein</fullName>
    </recommendedName>
</protein>
<evidence type="ECO:0000259" key="1">
    <source>
        <dbReference type="Pfam" id="PF08241"/>
    </source>
</evidence>
<proteinExistence type="predicted"/>
<comment type="caution">
    <text evidence="2">The sequence shown here is derived from an EMBL/GenBank/DDBJ whole genome shotgun (WGS) entry which is preliminary data.</text>
</comment>
<keyword evidence="3" id="KW-1185">Reference proteome</keyword>
<dbReference type="RefSeq" id="WP_003353869.1">
    <property type="nucleotide sequence ID" value="NZ_JH414751.1"/>
</dbReference>
<name>G9QKL1_9BACI</name>
<dbReference type="GO" id="GO:0008757">
    <property type="term" value="F:S-adenosylmethionine-dependent methyltransferase activity"/>
    <property type="evidence" value="ECO:0007669"/>
    <property type="project" value="InterPro"/>
</dbReference>
<dbReference type="PATRIC" id="fig|665952.3.peg.1553"/>
<dbReference type="InterPro" id="IPR029063">
    <property type="entry name" value="SAM-dependent_MTases_sf"/>
</dbReference>
<dbReference type="HOGENOM" id="CLU_037990_5_3_9"/>
<evidence type="ECO:0000313" key="2">
    <source>
        <dbReference type="EMBL" id="EHL78310.1"/>
    </source>
</evidence>
<dbReference type="EMBL" id="ACWF01000082">
    <property type="protein sequence ID" value="EHL78310.1"/>
    <property type="molecule type" value="Genomic_DNA"/>
</dbReference>
<dbReference type="AlphaFoldDB" id="G9QKL1"/>
<dbReference type="Gene3D" id="3.40.50.150">
    <property type="entry name" value="Vaccinia Virus protein VP39"/>
    <property type="match status" value="1"/>
</dbReference>
<dbReference type="PANTHER" id="PTHR43861:SF1">
    <property type="entry name" value="TRANS-ACONITATE 2-METHYLTRANSFERASE"/>
    <property type="match status" value="1"/>
</dbReference>
<reference evidence="2 3" key="1">
    <citation type="submission" date="2011-09" db="EMBL/GenBank/DDBJ databases">
        <title>The Genome Sequence of Bacillus smithii 7_3_47FAA.</title>
        <authorList>
            <consortium name="The Broad Institute Genome Sequencing Platform"/>
            <person name="Earl A."/>
            <person name="Ward D."/>
            <person name="Feldgarden M."/>
            <person name="Gevers D."/>
            <person name="Daigneault M."/>
            <person name="Strauss J."/>
            <person name="Allen-Vercoe E."/>
            <person name="Young S.K."/>
            <person name="Zeng Q."/>
            <person name="Gargeya S."/>
            <person name="Fitzgerald M."/>
            <person name="Haas B."/>
            <person name="Abouelleil A."/>
            <person name="Alvarado L."/>
            <person name="Arachchi H.M."/>
            <person name="Berlin A."/>
            <person name="Brown A."/>
            <person name="Chapman S.B."/>
            <person name="Chen Z."/>
            <person name="Dunbar C."/>
            <person name="Freedman E."/>
            <person name="Gearin G."/>
            <person name="Goldberg J."/>
            <person name="Griggs A."/>
            <person name="Gujja S."/>
            <person name="Heiman D."/>
            <person name="Howarth C."/>
            <person name="Larson L."/>
            <person name="Lui A."/>
            <person name="MacDonald P.J.P."/>
            <person name="Montmayeur A."/>
            <person name="Murphy C."/>
            <person name="Neiman D."/>
            <person name="Pearson M."/>
            <person name="Priest M."/>
            <person name="Roberts A."/>
            <person name="Saif S."/>
            <person name="Shea T."/>
            <person name="Shenoy N."/>
            <person name="Sisk P."/>
            <person name="Stolte C."/>
            <person name="Sykes S."/>
            <person name="Wortman J."/>
            <person name="Nusbaum C."/>
            <person name="Birren B."/>
        </authorList>
    </citation>
    <scope>NUCLEOTIDE SEQUENCE [LARGE SCALE GENOMIC DNA]</scope>
    <source>
        <strain evidence="2 3">7_3_47FAA</strain>
    </source>
</reference>
<dbReference type="InterPro" id="IPR013216">
    <property type="entry name" value="Methyltransf_11"/>
</dbReference>
<sequence length="252" mass="28818">MTDHWNVQLYDSQHSFVSQYGTELIDLLAPQNGERILDLGCGTGDLANQLYMLGVDVIGIDSSGNMIEQARKKYPHLEFQQANALDLPFEDEFDAVFSNAVLHWIKPPEQALEGIYKALKKGGRFVAEFGGKGNVQMIVNAAIEIFRKLGIKNPDARIPWYYPSIGEYTFLMEQYGFRVAAAFHFDRPTPLLGKEGLRNWLKMFGNPMFQDLDDETKEEIILDIEALLKEKMFKNGQWMADYKRIRVVGLKE</sequence>
<dbReference type="SUPFAM" id="SSF53335">
    <property type="entry name" value="S-adenosyl-L-methionine-dependent methyltransferases"/>
    <property type="match status" value="1"/>
</dbReference>
<dbReference type="CDD" id="cd02440">
    <property type="entry name" value="AdoMet_MTases"/>
    <property type="match status" value="1"/>
</dbReference>